<dbReference type="EMBL" id="KQ980518">
    <property type="protein sequence ID" value="KYN15698.1"/>
    <property type="molecule type" value="Genomic_DNA"/>
</dbReference>
<evidence type="ECO:0000313" key="3">
    <source>
        <dbReference type="EMBL" id="KYN15698.1"/>
    </source>
</evidence>
<feature type="non-terminal residue" evidence="3">
    <location>
        <position position="1"/>
    </location>
</feature>
<accession>A0A151J1E3</accession>
<name>A0A151J1E3_9HYME</name>
<dbReference type="Proteomes" id="UP000078492">
    <property type="component" value="Unassembled WGS sequence"/>
</dbReference>
<feature type="region of interest" description="Disordered" evidence="1">
    <location>
        <begin position="191"/>
        <end position="259"/>
    </location>
</feature>
<feature type="compositionally biased region" description="Low complexity" evidence="1">
    <location>
        <begin position="239"/>
        <end position="252"/>
    </location>
</feature>
<organism evidence="3 4">
    <name type="scientific">Trachymyrmex cornetzi</name>
    <dbReference type="NCBI Taxonomy" id="471704"/>
    <lineage>
        <taxon>Eukaryota</taxon>
        <taxon>Metazoa</taxon>
        <taxon>Ecdysozoa</taxon>
        <taxon>Arthropoda</taxon>
        <taxon>Hexapoda</taxon>
        <taxon>Insecta</taxon>
        <taxon>Pterygota</taxon>
        <taxon>Neoptera</taxon>
        <taxon>Endopterygota</taxon>
        <taxon>Hymenoptera</taxon>
        <taxon>Apocrita</taxon>
        <taxon>Aculeata</taxon>
        <taxon>Formicoidea</taxon>
        <taxon>Formicidae</taxon>
        <taxon>Myrmicinae</taxon>
        <taxon>Trachymyrmex</taxon>
    </lineage>
</organism>
<dbReference type="STRING" id="471704.A0A151J1E3"/>
<reference evidence="3 4" key="1">
    <citation type="submission" date="2015-09" db="EMBL/GenBank/DDBJ databases">
        <title>Trachymyrmex cornetzi WGS genome.</title>
        <authorList>
            <person name="Nygaard S."/>
            <person name="Hu H."/>
            <person name="Boomsma J."/>
            <person name="Zhang G."/>
        </authorList>
    </citation>
    <scope>NUCLEOTIDE SEQUENCE [LARGE SCALE GENOMIC DNA]</scope>
    <source>
        <strain evidence="3">Tcor2-1</strain>
        <tissue evidence="3">Whole body</tissue>
    </source>
</reference>
<keyword evidence="2" id="KW-0472">Membrane</keyword>
<evidence type="ECO:0000256" key="1">
    <source>
        <dbReference type="SAM" id="MobiDB-lite"/>
    </source>
</evidence>
<gene>
    <name evidence="3" type="ORF">ALC57_12075</name>
</gene>
<keyword evidence="4" id="KW-1185">Reference proteome</keyword>
<proteinExistence type="predicted"/>
<dbReference type="AlphaFoldDB" id="A0A151J1E3"/>
<evidence type="ECO:0000313" key="4">
    <source>
        <dbReference type="Proteomes" id="UP000078492"/>
    </source>
</evidence>
<keyword evidence="2" id="KW-1133">Transmembrane helix</keyword>
<feature type="transmembrane region" description="Helical" evidence="2">
    <location>
        <begin position="7"/>
        <end position="27"/>
    </location>
</feature>
<evidence type="ECO:0000256" key="2">
    <source>
        <dbReference type="SAM" id="Phobius"/>
    </source>
</evidence>
<protein>
    <submittedName>
        <fullName evidence="3">Uncharacterized protein</fullName>
    </submittedName>
</protein>
<sequence>TGDIIDCSYLLFFSTLYFYFFSCLANLSPTRASVVNQVSFTNPPSPHEPEGRTESDAFAAELFGEQTQPPVITSWTPLMLSTIKSEVRSASLNAIGSGMAGLLDLESFQSVKGKAAISKISDGIRLLADLHFRVSQARRAFIVPSLNFLGKTASDAAPIDDSLFGSNFAEDVNAAQTIEKVARKMARKPLQLSNNQDRQPAPQRFKQQRNQPLREIRPNQGNAKPPLHKSQAAHRSKRGSQYSSRSRSSASRSRTRTRH</sequence>
<keyword evidence="2" id="KW-0812">Transmembrane</keyword>